<dbReference type="InterPro" id="IPR045851">
    <property type="entry name" value="AMP-bd_C_sf"/>
</dbReference>
<dbReference type="InterPro" id="IPR025110">
    <property type="entry name" value="AMP-bd_C"/>
</dbReference>
<reference evidence="3" key="1">
    <citation type="journal article" date="2019" name="Int. J. Syst. Evol. Microbiol.">
        <title>The Global Catalogue of Microorganisms (GCM) 10K type strain sequencing project: providing services to taxonomists for standard genome sequencing and annotation.</title>
        <authorList>
            <consortium name="The Broad Institute Genomics Platform"/>
            <consortium name="The Broad Institute Genome Sequencing Center for Infectious Disease"/>
            <person name="Wu L."/>
            <person name="Ma J."/>
        </authorList>
    </citation>
    <scope>NUCLEOTIDE SEQUENCE [LARGE SCALE GENOMIC DNA]</scope>
    <source>
        <strain evidence="3">ZS-22-S1</strain>
    </source>
</reference>
<comment type="caution">
    <text evidence="2">The sequence shown here is derived from an EMBL/GenBank/DDBJ whole genome shotgun (WGS) entry which is preliminary data.</text>
</comment>
<accession>A0ABV9RXR9</accession>
<gene>
    <name evidence="2" type="ORF">ACFPCV_09545</name>
</gene>
<evidence type="ECO:0000259" key="1">
    <source>
        <dbReference type="Pfam" id="PF13193"/>
    </source>
</evidence>
<evidence type="ECO:0000313" key="3">
    <source>
        <dbReference type="Proteomes" id="UP001595859"/>
    </source>
</evidence>
<dbReference type="Pfam" id="PF13193">
    <property type="entry name" value="AMP-binding_C"/>
    <property type="match status" value="1"/>
</dbReference>
<dbReference type="Gene3D" id="3.30.300.30">
    <property type="match status" value="1"/>
</dbReference>
<dbReference type="Proteomes" id="UP001595859">
    <property type="component" value="Unassembled WGS sequence"/>
</dbReference>
<name>A0ABV9RXR9_9PSEU</name>
<evidence type="ECO:0000313" key="2">
    <source>
        <dbReference type="EMBL" id="MFC4853752.1"/>
    </source>
</evidence>
<sequence>MVSFDTHPDRYRHWTIRVDGDVAWLVLDVDEQGGLTPGYELKLNSYDLADALVTWCRAGLAAYKRPRAVVGMAELPKTATGKIRRNVLRELVADELVAYPVPT</sequence>
<keyword evidence="3" id="KW-1185">Reference proteome</keyword>
<organism evidence="2 3">
    <name type="scientific">Actinophytocola glycyrrhizae</name>
    <dbReference type="NCBI Taxonomy" id="2044873"/>
    <lineage>
        <taxon>Bacteria</taxon>
        <taxon>Bacillati</taxon>
        <taxon>Actinomycetota</taxon>
        <taxon>Actinomycetes</taxon>
        <taxon>Pseudonocardiales</taxon>
        <taxon>Pseudonocardiaceae</taxon>
    </lineage>
</organism>
<feature type="domain" description="AMP-binding enzyme C-terminal" evidence="1">
    <location>
        <begin position="41"/>
        <end position="82"/>
    </location>
</feature>
<proteinExistence type="predicted"/>
<dbReference type="SUPFAM" id="SSF56801">
    <property type="entry name" value="Acetyl-CoA synthetase-like"/>
    <property type="match status" value="1"/>
</dbReference>
<protein>
    <recommendedName>
        <fullName evidence="1">AMP-binding enzyme C-terminal domain-containing protein</fullName>
    </recommendedName>
</protein>
<dbReference type="RefSeq" id="WP_378055683.1">
    <property type="nucleotide sequence ID" value="NZ_JBHSIS010000003.1"/>
</dbReference>
<dbReference type="EMBL" id="JBHSIS010000003">
    <property type="protein sequence ID" value="MFC4853752.1"/>
    <property type="molecule type" value="Genomic_DNA"/>
</dbReference>